<accession>A0ABS7EF74</accession>
<dbReference type="Proteomes" id="UP001166251">
    <property type="component" value="Unassembled WGS sequence"/>
</dbReference>
<evidence type="ECO:0000313" key="3">
    <source>
        <dbReference type="EMBL" id="MBW8190436.1"/>
    </source>
</evidence>
<keyword evidence="1" id="KW-0472">Membrane</keyword>
<proteinExistence type="predicted"/>
<dbReference type="Pfam" id="PF13584">
    <property type="entry name" value="BatD"/>
    <property type="match status" value="1"/>
</dbReference>
<evidence type="ECO:0000313" key="4">
    <source>
        <dbReference type="Proteomes" id="UP001166251"/>
    </source>
</evidence>
<dbReference type="PANTHER" id="PTHR40940:SF1">
    <property type="entry name" value="PROTEIN BATD"/>
    <property type="match status" value="1"/>
</dbReference>
<feature type="transmembrane region" description="Helical" evidence="1">
    <location>
        <begin position="407"/>
        <end position="426"/>
    </location>
</feature>
<gene>
    <name evidence="3" type="ORF">K0504_05250</name>
</gene>
<name>A0ABS7EF74_9GAMM</name>
<protein>
    <submittedName>
        <fullName evidence="3">BatD family protein</fullName>
    </submittedName>
</protein>
<keyword evidence="4" id="KW-1185">Reference proteome</keyword>
<keyword evidence="1" id="KW-1133">Transmembrane helix</keyword>
<keyword evidence="1" id="KW-0812">Transmembrane</keyword>
<evidence type="ECO:0000256" key="2">
    <source>
        <dbReference type="SAM" id="SignalP"/>
    </source>
</evidence>
<feature type="chain" id="PRO_5046898626" evidence="2">
    <location>
        <begin position="19"/>
        <end position="552"/>
    </location>
</feature>
<reference evidence="3" key="1">
    <citation type="submission" date="2021-07" db="EMBL/GenBank/DDBJ databases">
        <title>Neiella marina sp. nov., isolated from the intestinal content of sea cucumber Apostichopus japonicus.</title>
        <authorList>
            <person name="Bai X."/>
        </authorList>
    </citation>
    <scope>NUCLEOTIDE SEQUENCE</scope>
    <source>
        <strain evidence="3">126</strain>
    </source>
</reference>
<keyword evidence="2" id="KW-0732">Signal</keyword>
<dbReference type="EMBL" id="JAHZSS010000004">
    <property type="protein sequence ID" value="MBW8190436.1"/>
    <property type="molecule type" value="Genomic_DNA"/>
</dbReference>
<dbReference type="InterPro" id="IPR025738">
    <property type="entry name" value="BatD"/>
</dbReference>
<organism evidence="3 4">
    <name type="scientific">Neiella holothuriorum</name>
    <dbReference type="NCBI Taxonomy" id="2870530"/>
    <lineage>
        <taxon>Bacteria</taxon>
        <taxon>Pseudomonadati</taxon>
        <taxon>Pseudomonadota</taxon>
        <taxon>Gammaproteobacteria</taxon>
        <taxon>Alteromonadales</taxon>
        <taxon>Echinimonadaceae</taxon>
        <taxon>Neiella</taxon>
    </lineage>
</organism>
<dbReference type="PANTHER" id="PTHR40940">
    <property type="entry name" value="PROTEIN BATD-RELATED"/>
    <property type="match status" value="1"/>
</dbReference>
<feature type="signal peptide" evidence="2">
    <location>
        <begin position="1"/>
        <end position="18"/>
    </location>
</feature>
<comment type="caution">
    <text evidence="3">The sequence shown here is derived from an EMBL/GenBank/DDBJ whole genome shotgun (WGS) entry which is preliminary data.</text>
</comment>
<evidence type="ECO:0000256" key="1">
    <source>
        <dbReference type="SAM" id="Phobius"/>
    </source>
</evidence>
<sequence>MLRILVCISLMLSAPVWALSEITAVIDKNPVLTNESFVLEIIADDDLNRNAIDTTILLRDFVVGQTNISRSTRIINGKTKRSTTWTTLLMCRMPGTYTIPAFSAKGVSSSPIQLQVAKHSDQTDRPRDIFFRNQLVTKQVYLNQTGVLDTKLYLAVQLERGSLSDPEAEGISFKQMGEDQDKIEILNGRRYRVITRKYAITPTQTGTITLRPPMFSGTVVTGQPRGFFDNAQTKPVQVVADDLTIDVLAKPEAASEPFIPAQYITLDESFDLPAGGITVGEPVTRKIVVTATGIDQSVLPPLAVQYPKSLNIYPDKPEITTSYQGNSVITEYVDTAAIIATAPGVIELPAVTIDYWDTRYHQMTQATLPARTITVVAGSDEPAPAQLTPIPVTVEPTEAPTNPFYQWLSYGLLLLWLLTLAGWWLHARSLRQRAPKVVDDKPSTQPDPSELSCWRRLEQAVAQQSSAAVNQALPLWLQQLAHCQSLQQLSPSDSQQAAVAAYQQVLALTYAKQLGSDEARQNAFTELEAALQAVRRHQQQQSKQVDPLTLYR</sequence>
<dbReference type="RefSeq" id="WP_220103124.1">
    <property type="nucleotide sequence ID" value="NZ_JAHZSS010000004.1"/>
</dbReference>